<protein>
    <submittedName>
        <fullName evidence="1">Uncharacterized protein</fullName>
    </submittedName>
</protein>
<comment type="caution">
    <text evidence="1">The sequence shown here is derived from an EMBL/GenBank/DDBJ whole genome shotgun (WGS) entry which is preliminary data.</text>
</comment>
<reference evidence="1 2" key="1">
    <citation type="submission" date="2017-09" db="EMBL/GenBank/DDBJ databases">
        <title>Depth-based differentiation of microbial function through sediment-hosted aquifers and enrichment of novel symbionts in the deep terrestrial subsurface.</title>
        <authorList>
            <person name="Probst A.J."/>
            <person name="Ladd B."/>
            <person name="Jarett J.K."/>
            <person name="Geller-Mcgrath D.E."/>
            <person name="Sieber C.M."/>
            <person name="Emerson J.B."/>
            <person name="Anantharaman K."/>
            <person name="Thomas B.C."/>
            <person name="Malmstrom R."/>
            <person name="Stieglmeier M."/>
            <person name="Klingl A."/>
            <person name="Woyke T."/>
            <person name="Ryan C.M."/>
            <person name="Banfield J.F."/>
        </authorList>
    </citation>
    <scope>NUCLEOTIDE SEQUENCE [LARGE SCALE GENOMIC DNA]</scope>
    <source>
        <strain evidence="1">CG23_combo_of_CG06-09_8_20_14_all_39_17</strain>
    </source>
</reference>
<proteinExistence type="predicted"/>
<dbReference type="AlphaFoldDB" id="A0A2G9YTI6"/>
<gene>
    <name evidence="1" type="ORF">COX37_03470</name>
</gene>
<accession>A0A2G9YTI6</accession>
<dbReference type="Proteomes" id="UP000229976">
    <property type="component" value="Unassembled WGS sequence"/>
</dbReference>
<organism evidence="1 2">
    <name type="scientific">Candidatus Nealsonbacteria bacterium CG23_combo_of_CG06-09_8_20_14_all_39_17</name>
    <dbReference type="NCBI Taxonomy" id="1974722"/>
    <lineage>
        <taxon>Bacteria</taxon>
        <taxon>Candidatus Nealsoniibacteriota</taxon>
    </lineage>
</organism>
<dbReference type="EMBL" id="PCRO01000043">
    <property type="protein sequence ID" value="PIP22546.1"/>
    <property type="molecule type" value="Genomic_DNA"/>
</dbReference>
<evidence type="ECO:0000313" key="1">
    <source>
        <dbReference type="EMBL" id="PIP22546.1"/>
    </source>
</evidence>
<sequence>MKKGEDIREVPEPSEKLVRKIKEEIERLGRAMEKEDIVRILKEYERDRMKKRREEDLFGDLEGMEAESGLATNIRNARHLACSIREHIDPGHINSCDDLLQILEHEIEMVKKWVKIEKASRS</sequence>
<evidence type="ECO:0000313" key="2">
    <source>
        <dbReference type="Proteomes" id="UP000229976"/>
    </source>
</evidence>
<name>A0A2G9YTI6_9BACT</name>